<feature type="region of interest" description="Disordered" evidence="3">
    <location>
        <begin position="1"/>
        <end position="26"/>
    </location>
</feature>
<dbReference type="InterPro" id="IPR018357">
    <property type="entry name" value="Hexapep_transf_CS"/>
</dbReference>
<comment type="caution">
    <text evidence="4">The sequence shown here is derived from an EMBL/GenBank/DDBJ whole genome shotgun (WGS) entry which is preliminary data.</text>
</comment>
<dbReference type="InterPro" id="IPR001451">
    <property type="entry name" value="Hexapep"/>
</dbReference>
<dbReference type="PANTHER" id="PTHR23416">
    <property type="entry name" value="SIALIC ACID SYNTHASE-RELATED"/>
    <property type="match status" value="1"/>
</dbReference>
<keyword evidence="5" id="KW-1185">Reference proteome</keyword>
<dbReference type="SUPFAM" id="SSF51161">
    <property type="entry name" value="Trimeric LpxA-like enzymes"/>
    <property type="match status" value="1"/>
</dbReference>
<proteinExistence type="predicted"/>
<dbReference type="InterPro" id="IPR011004">
    <property type="entry name" value="Trimer_LpxA-like_sf"/>
</dbReference>
<protein>
    <submittedName>
        <fullName evidence="4">Acyltransferase</fullName>
    </submittedName>
</protein>
<keyword evidence="1" id="KW-0808">Transferase</keyword>
<name>A0ABQ6GDI7_9BACL</name>
<evidence type="ECO:0000313" key="4">
    <source>
        <dbReference type="EMBL" id="GLX67323.1"/>
    </source>
</evidence>
<dbReference type="CDD" id="cd04647">
    <property type="entry name" value="LbH_MAT_like"/>
    <property type="match status" value="1"/>
</dbReference>
<evidence type="ECO:0000256" key="3">
    <source>
        <dbReference type="SAM" id="MobiDB-lite"/>
    </source>
</evidence>
<dbReference type="Gene3D" id="2.160.10.10">
    <property type="entry name" value="Hexapeptide repeat proteins"/>
    <property type="match status" value="1"/>
</dbReference>
<dbReference type="InterPro" id="IPR051159">
    <property type="entry name" value="Hexapeptide_acetyltransf"/>
</dbReference>
<dbReference type="PROSITE" id="PS00101">
    <property type="entry name" value="HEXAPEP_TRANSFERASES"/>
    <property type="match status" value="1"/>
</dbReference>
<dbReference type="Proteomes" id="UP001157114">
    <property type="component" value="Unassembled WGS sequence"/>
</dbReference>
<gene>
    <name evidence="4" type="ORF">MU1_16680</name>
</gene>
<dbReference type="Pfam" id="PF00132">
    <property type="entry name" value="Hexapep"/>
    <property type="match status" value="1"/>
</dbReference>
<keyword evidence="4" id="KW-0012">Acyltransferase</keyword>
<evidence type="ECO:0000256" key="2">
    <source>
        <dbReference type="ARBA" id="ARBA00022737"/>
    </source>
</evidence>
<dbReference type="EMBL" id="BSSQ01000006">
    <property type="protein sequence ID" value="GLX67323.1"/>
    <property type="molecule type" value="Genomic_DNA"/>
</dbReference>
<dbReference type="GO" id="GO:0016746">
    <property type="term" value="F:acyltransferase activity"/>
    <property type="evidence" value="ECO:0007669"/>
    <property type="project" value="UniProtKB-KW"/>
</dbReference>
<accession>A0ABQ6GDI7</accession>
<organism evidence="4 5">
    <name type="scientific">Paenibacillus glycanilyticus</name>
    <dbReference type="NCBI Taxonomy" id="126569"/>
    <lineage>
        <taxon>Bacteria</taxon>
        <taxon>Bacillati</taxon>
        <taxon>Bacillota</taxon>
        <taxon>Bacilli</taxon>
        <taxon>Bacillales</taxon>
        <taxon>Paenibacillaceae</taxon>
        <taxon>Paenibacillus</taxon>
    </lineage>
</organism>
<sequence>MREQEQHRAGEWTGDRLERSSVHKTKKRGRDQFGRFRGVLRMAETVLKPVPRPLLQWMWVLSDWLPDLPGVAMRYVLLRRLAKRCGDNVLIGRSVELRYPERLVIGSNVSIHKQCYIDAYGGLIIEDEVSIAHQSSVVSFQHTWNDPSLPIRDNPVLGSAIRIGRDVWVGCGVRILAGVEIGARAVIAAGAVVNKPVAAGTLAAGVPARPVKSIGTGTVPAPEGA</sequence>
<reference evidence="4 5" key="1">
    <citation type="submission" date="2023-03" db="EMBL/GenBank/DDBJ databases">
        <title>Draft genome sequence of the bacteria which degrade cell wall of Tricholomamatutake.</title>
        <authorList>
            <person name="Konishi Y."/>
            <person name="Fukuta Y."/>
            <person name="Shirasaka N."/>
        </authorList>
    </citation>
    <scope>NUCLEOTIDE SEQUENCE [LARGE SCALE GENOMIC DNA]</scope>
    <source>
        <strain evidence="5">mu1</strain>
    </source>
</reference>
<keyword evidence="2" id="KW-0677">Repeat</keyword>
<evidence type="ECO:0000313" key="5">
    <source>
        <dbReference type="Proteomes" id="UP001157114"/>
    </source>
</evidence>
<feature type="compositionally biased region" description="Basic and acidic residues" evidence="3">
    <location>
        <begin position="1"/>
        <end position="21"/>
    </location>
</feature>
<evidence type="ECO:0000256" key="1">
    <source>
        <dbReference type="ARBA" id="ARBA00022679"/>
    </source>
</evidence>
<dbReference type="RefSeq" id="WP_284238068.1">
    <property type="nucleotide sequence ID" value="NZ_BSSQ01000006.1"/>
</dbReference>